<dbReference type="Pfam" id="PF19867">
    <property type="entry name" value="DUF6340"/>
    <property type="match status" value="1"/>
</dbReference>
<reference evidence="1 2" key="1">
    <citation type="submission" date="2018-11" db="EMBL/GenBank/DDBJ databases">
        <title>Rufibacter latericius sp. nov., isolated from water in Baiyang Lake.</title>
        <authorList>
            <person name="Yang Y."/>
        </authorList>
    </citation>
    <scope>NUCLEOTIDE SEQUENCE [LARGE SCALE GENOMIC DNA]</scope>
    <source>
        <strain evidence="1 2">R-22-1c-1</strain>
    </source>
</reference>
<evidence type="ECO:0000313" key="1">
    <source>
        <dbReference type="EMBL" id="RNI22536.1"/>
    </source>
</evidence>
<dbReference type="PROSITE" id="PS51257">
    <property type="entry name" value="PROKAR_LIPOPROTEIN"/>
    <property type="match status" value="1"/>
</dbReference>
<evidence type="ECO:0000313" key="2">
    <source>
        <dbReference type="Proteomes" id="UP000272117"/>
    </source>
</evidence>
<gene>
    <name evidence="1" type="ORF">EFB08_20775</name>
</gene>
<accession>A0A3M9MAK0</accession>
<keyword evidence="2" id="KW-1185">Reference proteome</keyword>
<evidence type="ECO:0008006" key="3">
    <source>
        <dbReference type="Google" id="ProtNLM"/>
    </source>
</evidence>
<organism evidence="1 2">
    <name type="scientific">Rufibacter latericius</name>
    <dbReference type="NCBI Taxonomy" id="2487040"/>
    <lineage>
        <taxon>Bacteria</taxon>
        <taxon>Pseudomonadati</taxon>
        <taxon>Bacteroidota</taxon>
        <taxon>Cytophagia</taxon>
        <taxon>Cytophagales</taxon>
        <taxon>Hymenobacteraceae</taxon>
        <taxon>Rufibacter</taxon>
    </lineage>
</organism>
<dbReference type="Proteomes" id="UP000272117">
    <property type="component" value="Unassembled WGS sequence"/>
</dbReference>
<name>A0A3M9MAK0_9BACT</name>
<comment type="caution">
    <text evidence="1">The sequence shown here is derived from an EMBL/GenBank/DDBJ whole genome shotgun (WGS) entry which is preliminary data.</text>
</comment>
<protein>
    <recommendedName>
        <fullName evidence="3">Tetratricopeptide repeat protein</fullName>
    </recommendedName>
</protein>
<dbReference type="SUPFAM" id="SSF81901">
    <property type="entry name" value="HCP-like"/>
    <property type="match status" value="1"/>
</dbReference>
<sequence>MKLHYMKTHYRSLVLVCFCLLLSSCTSLLYLNKEEPAVVQIPEEIATILLVQRYDASLLPYKKERKVEVFRDGARYAMEAVQQELASDTSFQIVLADTSLFLHKPAENRQITKEKARQLCREFKTSLLLVLDTLDAYMDQTSVTSEKDEEGNVSKTADYSLVVSTKWKLYTKEGELLDEATLTQSEPYSSRGVISGLLAFGPAMANAGKAVNRNAAITAKMYADRFYPTKLTGTKEYFHQKELAQAAEFIRLYEWEKASELLVPLASAKSNSVAGKAAYNLAVINEIQGNLNEARKWAQMARKAGLKKAQFLLADLSQTQ</sequence>
<proteinExistence type="predicted"/>
<dbReference type="EMBL" id="RJJD01000021">
    <property type="protein sequence ID" value="RNI22536.1"/>
    <property type="molecule type" value="Genomic_DNA"/>
</dbReference>
<dbReference type="AlphaFoldDB" id="A0A3M9MAK0"/>
<dbReference type="InterPro" id="IPR045921">
    <property type="entry name" value="DUF6340"/>
</dbReference>